<evidence type="ECO:0000256" key="1">
    <source>
        <dbReference type="ARBA" id="ARBA00022676"/>
    </source>
</evidence>
<proteinExistence type="inferred from homology"/>
<dbReference type="RefSeq" id="WP_020995330.1">
    <property type="nucleotide sequence ID" value="NZ_CABMNL010000001.1"/>
</dbReference>
<dbReference type="InterPro" id="IPR051199">
    <property type="entry name" value="LPS_LOS_Heptosyltrfase"/>
</dbReference>
<dbReference type="GO" id="GO:0005829">
    <property type="term" value="C:cytosol"/>
    <property type="evidence" value="ECO:0007669"/>
    <property type="project" value="TreeGrafter"/>
</dbReference>
<dbReference type="InterPro" id="IPR011910">
    <property type="entry name" value="RfaF"/>
</dbReference>
<evidence type="ECO:0000313" key="6">
    <source>
        <dbReference type="EMBL" id="EEO26994.2"/>
    </source>
</evidence>
<evidence type="ECO:0000256" key="4">
    <source>
        <dbReference type="ARBA" id="ARBA00044042"/>
    </source>
</evidence>
<dbReference type="CDD" id="cd03789">
    <property type="entry name" value="GT9_LPS_heptosyltransferase"/>
    <property type="match status" value="1"/>
</dbReference>
<comment type="similarity">
    <text evidence="3">Belongs to the glycosyltransferase 9 family.</text>
</comment>
<comment type="catalytic activity">
    <reaction evidence="5">
        <text>an L-alpha-D-Hep-(1-&gt;5)-[alpha-Kdo-(2-&gt;4)]-alpha-Kdo-(2-&gt;6)-lipid A + ADP-L-glycero-beta-D-manno-heptose = an L-alpha-D-Hep-(1-&gt;3)-L-alpha-D-Hep-(1-&gt;5)-[alpha-Kdo-(2-&gt;4)]-alpha-Kdo-(2-&gt;6)-lipid A + ADP + H(+)</text>
        <dbReference type="Rhea" id="RHEA:74071"/>
        <dbReference type="ChEBI" id="CHEBI:15378"/>
        <dbReference type="ChEBI" id="CHEBI:61506"/>
        <dbReference type="ChEBI" id="CHEBI:193068"/>
        <dbReference type="ChEBI" id="CHEBI:193069"/>
        <dbReference type="ChEBI" id="CHEBI:456216"/>
        <dbReference type="EC" id="2.4.99.24"/>
    </reaction>
</comment>
<evidence type="ECO:0000256" key="2">
    <source>
        <dbReference type="ARBA" id="ARBA00022679"/>
    </source>
</evidence>
<reference evidence="6" key="1">
    <citation type="submission" date="2011-10" db="EMBL/GenBank/DDBJ databases">
        <title>The Genome Sequence of Oxalobacter formigenes HOxBLS.</title>
        <authorList>
            <consortium name="The Broad Institute Genome Sequencing Platform"/>
            <person name="Earl A."/>
            <person name="Ward D."/>
            <person name="Feldgarden M."/>
            <person name="Gevers D."/>
            <person name="Allison M.J."/>
            <person name="Humphrey S."/>
            <person name="Young S.K."/>
            <person name="Zeng Q."/>
            <person name="Gargeya S."/>
            <person name="Fitzgerald M."/>
            <person name="Haas B."/>
            <person name="Abouelleil A."/>
            <person name="Alvarado L."/>
            <person name="Arachchi H.M."/>
            <person name="Berlin A."/>
            <person name="Brown A."/>
            <person name="Chapman S.B."/>
            <person name="Chen Z."/>
            <person name="Dunbar C."/>
            <person name="Freedman E."/>
            <person name="Gearin G."/>
            <person name="Goldberg J."/>
            <person name="Griggs A."/>
            <person name="Gujja S."/>
            <person name="Heiman D."/>
            <person name="Howarth C."/>
            <person name="Larson L."/>
            <person name="Lui A."/>
            <person name="MacDonald P.J.P."/>
            <person name="Montmayeur A."/>
            <person name="Murphy C."/>
            <person name="Neiman D."/>
            <person name="Pearson M."/>
            <person name="Priest M."/>
            <person name="Roberts A."/>
            <person name="Saif S."/>
            <person name="Shea T."/>
            <person name="Shenoy N."/>
            <person name="Sisk P."/>
            <person name="Stolte C."/>
            <person name="Sykes S."/>
            <person name="Wortman J."/>
            <person name="Nusbaum C."/>
            <person name="Birren B."/>
        </authorList>
    </citation>
    <scope>NUCLEOTIDE SEQUENCE [LARGE SCALE GENOMIC DNA]</scope>
    <source>
        <strain evidence="6">HOxBLS</strain>
    </source>
</reference>
<dbReference type="CAZy" id="GT9">
    <property type="family name" value="Glycosyltransferase Family 9"/>
</dbReference>
<dbReference type="AlphaFoldDB" id="C3X1A8"/>
<dbReference type="Pfam" id="PF01075">
    <property type="entry name" value="Glyco_transf_9"/>
    <property type="match status" value="1"/>
</dbReference>
<dbReference type="PANTHER" id="PTHR30160">
    <property type="entry name" value="TETRAACYLDISACCHARIDE 4'-KINASE-RELATED"/>
    <property type="match status" value="1"/>
</dbReference>
<name>C3X1A8_9BURK</name>
<comment type="caution">
    <text evidence="6">The sequence shown here is derived from an EMBL/GenBank/DDBJ whole genome shotgun (WGS) entry which is preliminary data.</text>
</comment>
<accession>C3X1A8</accession>
<dbReference type="InterPro" id="IPR002201">
    <property type="entry name" value="Glyco_trans_9"/>
</dbReference>
<dbReference type="GO" id="GO:0008713">
    <property type="term" value="F:ADP-heptose-lipopolysaccharide heptosyltransferase activity"/>
    <property type="evidence" value="ECO:0007669"/>
    <property type="project" value="UniProtKB-EC"/>
</dbReference>
<dbReference type="EMBL" id="ACDP02000029">
    <property type="protein sequence ID" value="EEO26994.2"/>
    <property type="molecule type" value="Genomic_DNA"/>
</dbReference>
<sequence>MVFMDKMPARILIISPNWIGDAIMAQPLLQLLKQRDPSALVDVLAPIWVAPVWEAMTEVGNVYATPFKHGKLQLRERWSLARTLRKFAYDQAYVLPNTLKFALIPWMARIPERIGYLGEKRYGLLNVIHRDNKLSPRPMIPFYAALADPPAAKAGKREDYPRPSLFVAKKEADATLEKWKVDTSRPIVAFAPGAEFGPAKRWPVHGFIDLAQRILSEFPDAQILLLGSPNDRAVCEEIASDVPAVKNLAGKTTLKEAIALISRIDALVTNDSGLMHVASAFEKPVIALYGSTDYRHTPPFSRYSEILSLDLECAPCQKRECPLGHHRCMELLRSETVYSALKKYLVDPAGAAQRPKPDNRTEKMGC</sequence>
<dbReference type="PANTHER" id="PTHR30160:SF7">
    <property type="entry name" value="ADP-HEPTOSE--LPS HEPTOSYLTRANSFERASE 2"/>
    <property type="match status" value="1"/>
</dbReference>
<evidence type="ECO:0000313" key="7">
    <source>
        <dbReference type="Proteomes" id="UP000003973"/>
    </source>
</evidence>
<dbReference type="Proteomes" id="UP000003973">
    <property type="component" value="Unassembled WGS sequence"/>
</dbReference>
<evidence type="ECO:0000256" key="5">
    <source>
        <dbReference type="ARBA" id="ARBA00047503"/>
    </source>
</evidence>
<dbReference type="FunFam" id="3.40.50.2000:FF:000023">
    <property type="entry name" value="ADP-heptose--LPS heptosyltransferase II"/>
    <property type="match status" value="1"/>
</dbReference>
<keyword evidence="2" id="KW-0808">Transferase</keyword>
<dbReference type="GO" id="GO:0009244">
    <property type="term" value="P:lipopolysaccharide core region biosynthetic process"/>
    <property type="evidence" value="ECO:0007669"/>
    <property type="project" value="TreeGrafter"/>
</dbReference>
<protein>
    <recommendedName>
        <fullName evidence="4">lipopolysaccharide heptosyltransferase II</fullName>
        <ecNumber evidence="4">2.4.99.24</ecNumber>
    </recommendedName>
</protein>
<dbReference type="NCBIfam" id="TIGR02195">
    <property type="entry name" value="heptsyl_trn_II"/>
    <property type="match status" value="1"/>
</dbReference>
<organism evidence="6 7">
    <name type="scientific">Oxalobacter paraformigenes</name>
    <dbReference type="NCBI Taxonomy" id="556268"/>
    <lineage>
        <taxon>Bacteria</taxon>
        <taxon>Pseudomonadati</taxon>
        <taxon>Pseudomonadota</taxon>
        <taxon>Betaproteobacteria</taxon>
        <taxon>Burkholderiales</taxon>
        <taxon>Oxalobacteraceae</taxon>
        <taxon>Oxalobacter</taxon>
    </lineage>
</organism>
<keyword evidence="7" id="KW-1185">Reference proteome</keyword>
<dbReference type="HOGENOM" id="CLU_038371_7_0_4"/>
<gene>
    <name evidence="6" type="ORF">OFAG_00147</name>
</gene>
<dbReference type="EC" id="2.4.99.24" evidence="4"/>
<dbReference type="Gene3D" id="3.40.50.2000">
    <property type="entry name" value="Glycogen Phosphorylase B"/>
    <property type="match status" value="2"/>
</dbReference>
<dbReference type="SUPFAM" id="SSF53756">
    <property type="entry name" value="UDP-Glycosyltransferase/glycogen phosphorylase"/>
    <property type="match status" value="1"/>
</dbReference>
<dbReference type="eggNOG" id="COG0859">
    <property type="taxonomic scope" value="Bacteria"/>
</dbReference>
<evidence type="ECO:0000256" key="3">
    <source>
        <dbReference type="ARBA" id="ARBA00043995"/>
    </source>
</evidence>
<keyword evidence="1" id="KW-0328">Glycosyltransferase</keyword>